<feature type="signal peptide" evidence="4">
    <location>
        <begin position="1"/>
        <end position="28"/>
    </location>
</feature>
<dbReference type="PANTHER" id="PTHR37423:SF2">
    <property type="entry name" value="MEMBRANE-BOUND LYTIC MUREIN TRANSGLYCOSYLASE C"/>
    <property type="match status" value="1"/>
</dbReference>
<dbReference type="InterPro" id="IPR008939">
    <property type="entry name" value="Lytic_TGlycosylase_superhlx_U"/>
</dbReference>
<dbReference type="Gene3D" id="1.25.20.10">
    <property type="entry name" value="Bacterial muramidases"/>
    <property type="match status" value="1"/>
</dbReference>
<gene>
    <name evidence="6" type="ORF">K3152_03020</name>
</gene>
<keyword evidence="3 4" id="KW-0732">Signal</keyword>
<feature type="chain" id="PRO_5047095131" evidence="4">
    <location>
        <begin position="29"/>
        <end position="655"/>
    </location>
</feature>
<dbReference type="SUPFAM" id="SSF48435">
    <property type="entry name" value="Bacterial muramidases"/>
    <property type="match status" value="1"/>
</dbReference>
<dbReference type="InterPro" id="IPR023346">
    <property type="entry name" value="Lysozyme-like_dom_sf"/>
</dbReference>
<comment type="similarity">
    <text evidence="2">Belongs to the virb1 family.</text>
</comment>
<comment type="caution">
    <text evidence="6">The sequence shown here is derived from an EMBL/GenBank/DDBJ whole genome shotgun (WGS) entry which is preliminary data.</text>
</comment>
<dbReference type="EMBL" id="JAIGNK010000001">
    <property type="protein sequence ID" value="MBX7457209.1"/>
    <property type="molecule type" value="Genomic_DNA"/>
</dbReference>
<evidence type="ECO:0000256" key="4">
    <source>
        <dbReference type="SAM" id="SignalP"/>
    </source>
</evidence>
<proteinExistence type="inferred from homology"/>
<sequence length="655" mass="71992">MSSMGRKSYFSFALLAGTAMAFPYAAQAQTPTSWPDSSSQSMVAQMPGKMSQAIARWEYLTKSDEGAFADYAGFIASHPEFPKQELLQRRAEDALDSDAVSPQALVRFFDAHPPITNGAKARYALALAAMNRPEAGELAREAWRNGTMSGPAEAYMQGLFGQTFSPEDHDARMDALLWQGNLEAASRQIMRVSPAYRPMAQARLALLQGSTPSDAGLTVPQGAMSDAGYVYNLARYYRSNGQLPAAVNLLANRASFTTPAFDGTDYVVEALRVAQGADARSAVNIASRVDDLFAPGTDISQRSFTLRDKYTDLMWLGGTKALWSLGDGARAAPLFYRYGTAGKTPLTRAKGFYWAGRAAARAGDRAEAERYWNMAAAYPDYYYGQLALSEMGKPMPTFAPILTAGIDEEARRAFEAKPTTKALREMARNRRDWRTERAFFETIAENAKTPTEMALVAELARETGLEEMAVVAGMVAGETGVAGFERLGFPTVPTHSGANWTMVHAIARQESEFDRTRVSHAGARGMMQLMPGTAREEAGKAGIQYMSASLTGDPSYNIRLGDQHFARLMNRYDGAYPLAIAAYNAGPGRVNEWLRLNGDPRNGSVDWVTWIEQIPANFETRYYVMRVIGNAVTYANMHPDKSAPYQRDVKHYLPR</sequence>
<keyword evidence="7" id="KW-1185">Reference proteome</keyword>
<reference evidence="6 7" key="1">
    <citation type="submission" date="2021-08" db="EMBL/GenBank/DDBJ databases">
        <title>Comparative Genomics Analysis of the Genus Qipengyuania Reveals Extensive Genetic Diversity and Metabolic Versatility, Including the Description of Fifteen Novel Species.</title>
        <authorList>
            <person name="Liu Y."/>
        </authorList>
    </citation>
    <scope>NUCLEOTIDE SEQUENCE [LARGE SCALE GENOMIC DNA]</scope>
    <source>
        <strain evidence="6 7">1NDH17</strain>
    </source>
</reference>
<dbReference type="InterPro" id="IPR008258">
    <property type="entry name" value="Transglycosylase_SLT_dom_1"/>
</dbReference>
<evidence type="ECO:0000313" key="6">
    <source>
        <dbReference type="EMBL" id="MBX7457209.1"/>
    </source>
</evidence>
<dbReference type="SUPFAM" id="SSF53955">
    <property type="entry name" value="Lysozyme-like"/>
    <property type="match status" value="1"/>
</dbReference>
<evidence type="ECO:0000256" key="3">
    <source>
        <dbReference type="ARBA" id="ARBA00022729"/>
    </source>
</evidence>
<protein>
    <submittedName>
        <fullName evidence="6">Lytic transglycosylase domain-containing protein</fullName>
    </submittedName>
</protein>
<evidence type="ECO:0000256" key="1">
    <source>
        <dbReference type="ARBA" id="ARBA00007734"/>
    </source>
</evidence>
<dbReference type="Pfam" id="PF01464">
    <property type="entry name" value="SLT"/>
    <property type="match status" value="1"/>
</dbReference>
<evidence type="ECO:0000256" key="2">
    <source>
        <dbReference type="ARBA" id="ARBA00009387"/>
    </source>
</evidence>
<comment type="similarity">
    <text evidence="1">Belongs to the transglycosylase Slt family.</text>
</comment>
<accession>A0ABS7IZI2</accession>
<dbReference type="Proteomes" id="UP000783253">
    <property type="component" value="Unassembled WGS sequence"/>
</dbReference>
<dbReference type="Gene3D" id="1.10.530.10">
    <property type="match status" value="1"/>
</dbReference>
<organism evidence="6 7">
    <name type="scientific">Qipengyuania polymorpha</name>
    <dbReference type="NCBI Taxonomy" id="2867234"/>
    <lineage>
        <taxon>Bacteria</taxon>
        <taxon>Pseudomonadati</taxon>
        <taxon>Pseudomonadota</taxon>
        <taxon>Alphaproteobacteria</taxon>
        <taxon>Sphingomonadales</taxon>
        <taxon>Erythrobacteraceae</taxon>
        <taxon>Qipengyuania</taxon>
    </lineage>
</organism>
<name>A0ABS7IZI2_9SPHN</name>
<evidence type="ECO:0000259" key="5">
    <source>
        <dbReference type="Pfam" id="PF01464"/>
    </source>
</evidence>
<dbReference type="PANTHER" id="PTHR37423">
    <property type="entry name" value="SOLUBLE LYTIC MUREIN TRANSGLYCOSYLASE-RELATED"/>
    <property type="match status" value="1"/>
</dbReference>
<dbReference type="CDD" id="cd13401">
    <property type="entry name" value="Slt70-like"/>
    <property type="match status" value="1"/>
</dbReference>
<evidence type="ECO:0000313" key="7">
    <source>
        <dbReference type="Proteomes" id="UP000783253"/>
    </source>
</evidence>
<feature type="domain" description="Transglycosylase SLT" evidence="5">
    <location>
        <begin position="497"/>
        <end position="599"/>
    </location>
</feature>